<keyword evidence="16" id="KW-0371">Homeobox</keyword>
<comment type="cofactor">
    <cofactor evidence="1">
        <name>[4Fe-4S] cluster</name>
        <dbReference type="ChEBI" id="CHEBI:49883"/>
    </cofactor>
</comment>
<dbReference type="CDD" id="cd00207">
    <property type="entry name" value="fer2"/>
    <property type="match status" value="1"/>
</dbReference>
<dbReference type="PROSITE" id="PS51839">
    <property type="entry name" value="4FE4S_HC3"/>
    <property type="match status" value="1"/>
</dbReference>
<dbReference type="AlphaFoldDB" id="K9VCS5"/>
<reference evidence="16 17" key="1">
    <citation type="submission" date="2012-05" db="EMBL/GenBank/DDBJ databases">
        <title>Finished chromosome of genome of Oscillatoria sp. PCC 7112.</title>
        <authorList>
            <consortium name="US DOE Joint Genome Institute"/>
            <person name="Gugger M."/>
            <person name="Coursin T."/>
            <person name="Rippka R."/>
            <person name="Tandeau De Marsac N."/>
            <person name="Huntemann M."/>
            <person name="Wei C.-L."/>
            <person name="Han J."/>
            <person name="Detter J.C."/>
            <person name="Han C."/>
            <person name="Tapia R."/>
            <person name="Davenport K."/>
            <person name="Daligault H."/>
            <person name="Erkkila T."/>
            <person name="Gu W."/>
            <person name="Munk A.C.C."/>
            <person name="Teshima H."/>
            <person name="Xu Y."/>
            <person name="Chain P."/>
            <person name="Chen A."/>
            <person name="Krypides N."/>
            <person name="Mavromatis K."/>
            <person name="Markowitz V."/>
            <person name="Szeto E."/>
            <person name="Ivanova N."/>
            <person name="Mikhailova N."/>
            <person name="Ovchinnikova G."/>
            <person name="Pagani I."/>
            <person name="Pati A."/>
            <person name="Goodwin L."/>
            <person name="Peters L."/>
            <person name="Pitluck S."/>
            <person name="Woyke T."/>
            <person name="Kerfeld C."/>
        </authorList>
    </citation>
    <scope>NUCLEOTIDE SEQUENCE [LARGE SCALE GENOMIC DNA]</scope>
    <source>
        <strain evidence="16 17">PCC 7112</strain>
    </source>
</reference>
<dbReference type="PROSITE" id="PS51379">
    <property type="entry name" value="4FE4S_FER_2"/>
    <property type="match status" value="2"/>
</dbReference>
<dbReference type="InterPro" id="IPR054351">
    <property type="entry name" value="NADH_UbQ_OxRdtase_ferredoxin"/>
</dbReference>
<dbReference type="Pfam" id="PF22117">
    <property type="entry name" value="Fer4_Nqo3"/>
    <property type="match status" value="1"/>
</dbReference>
<sequence length="238" mass="26198">MSVKTLKIDGIDVAIAEDASILQAAREAGVAIPTLCHLDGVSDIGACRLCMVEIAGTPKLFPACVTQVAEGMEVSTNSPKLQDYRRMVVELLFAEGNHVCAFCVANGNCELQDVAIEVGMDHARFPYRFPDRKVDNSHPLFSIDHNRCILCTRCVRVCDEIEGAHVWDVAQRGANCYIVSGMNQPWGAVDACTSCGKCVDACPTGSIFRKGETTGEKERDRNKLEFLVRAREKKEWTR</sequence>
<evidence type="ECO:0000259" key="14">
    <source>
        <dbReference type="PROSITE" id="PS51379"/>
    </source>
</evidence>
<dbReference type="InterPro" id="IPR017896">
    <property type="entry name" value="4Fe4S_Fe-S-bd"/>
</dbReference>
<dbReference type="GO" id="GO:0046872">
    <property type="term" value="F:metal ion binding"/>
    <property type="evidence" value="ECO:0007669"/>
    <property type="project" value="UniProtKB-KW"/>
</dbReference>
<dbReference type="GO" id="GO:0051537">
    <property type="term" value="F:2 iron, 2 sulfur cluster binding"/>
    <property type="evidence" value="ECO:0007669"/>
    <property type="project" value="UniProtKB-KW"/>
</dbReference>
<dbReference type="GO" id="GO:0003677">
    <property type="term" value="F:DNA binding"/>
    <property type="evidence" value="ECO:0007669"/>
    <property type="project" value="UniProtKB-KW"/>
</dbReference>
<feature type="domain" description="4Fe-4S His(Cys)3-ligated-type" evidence="15">
    <location>
        <begin position="80"/>
        <end position="119"/>
    </location>
</feature>
<evidence type="ECO:0000256" key="5">
    <source>
        <dbReference type="ARBA" id="ARBA00022714"/>
    </source>
</evidence>
<comment type="similarity">
    <text evidence="3">Belongs to the complex I 75 kDa subunit family.</text>
</comment>
<keyword evidence="6" id="KW-0479">Metal-binding</keyword>
<dbReference type="PANTHER" id="PTHR24960">
    <property type="entry name" value="PHOTOSYSTEM I IRON-SULFUR CENTER-RELATED"/>
    <property type="match status" value="1"/>
</dbReference>
<dbReference type="RefSeq" id="WP_015175284.1">
    <property type="nucleotide sequence ID" value="NC_019729.1"/>
</dbReference>
<gene>
    <name evidence="16" type="ORF">Osc7112_1439</name>
</gene>
<dbReference type="HOGENOM" id="CLU_000422_11_3_3"/>
<dbReference type="GO" id="GO:0016491">
    <property type="term" value="F:oxidoreductase activity"/>
    <property type="evidence" value="ECO:0007669"/>
    <property type="project" value="InterPro"/>
</dbReference>
<dbReference type="STRING" id="179408.Osc7112_1439"/>
<proteinExistence type="inferred from homology"/>
<dbReference type="PROSITE" id="PS00198">
    <property type="entry name" value="4FE4S_FER_1"/>
    <property type="match status" value="1"/>
</dbReference>
<comment type="subcellular location">
    <subcellularLocation>
        <location evidence="2">Membrane</location>
    </subcellularLocation>
</comment>
<evidence type="ECO:0000256" key="9">
    <source>
        <dbReference type="ARBA" id="ARBA00023014"/>
    </source>
</evidence>
<dbReference type="PIRSF" id="PIRSF000309">
    <property type="entry name" value="NAD_red_hyd_HoxU"/>
    <property type="match status" value="1"/>
</dbReference>
<dbReference type="SMART" id="SM00929">
    <property type="entry name" value="NADH-G_4Fe-4S_3"/>
    <property type="match status" value="1"/>
</dbReference>
<evidence type="ECO:0000259" key="15">
    <source>
        <dbReference type="PROSITE" id="PS51839"/>
    </source>
</evidence>
<feature type="domain" description="4Fe-4S ferredoxin-type" evidence="14">
    <location>
        <begin position="183"/>
        <end position="212"/>
    </location>
</feature>
<keyword evidence="11" id="KW-0472">Membrane</keyword>
<keyword evidence="7" id="KW-1278">Translocase</keyword>
<feature type="domain" description="4Fe-4S ferredoxin-type" evidence="14">
    <location>
        <begin position="139"/>
        <end position="170"/>
    </location>
</feature>
<dbReference type="FunFam" id="3.10.20.740:FF:000004">
    <property type="entry name" value="NADH-quinone oxidoreductase"/>
    <property type="match status" value="1"/>
</dbReference>
<evidence type="ECO:0000256" key="7">
    <source>
        <dbReference type="ARBA" id="ARBA00022967"/>
    </source>
</evidence>
<keyword evidence="5" id="KW-0001">2Fe-2S</keyword>
<evidence type="ECO:0000313" key="16">
    <source>
        <dbReference type="EMBL" id="AFZ05963.1"/>
    </source>
</evidence>
<dbReference type="Pfam" id="PF10588">
    <property type="entry name" value="NADH-G_4Fe-4S_3"/>
    <property type="match status" value="1"/>
</dbReference>
<dbReference type="InterPro" id="IPR050157">
    <property type="entry name" value="PSI_iron-sulfur_center"/>
</dbReference>
<evidence type="ECO:0000259" key="13">
    <source>
        <dbReference type="PROSITE" id="PS51085"/>
    </source>
</evidence>
<dbReference type="KEGG" id="oni:Osc7112_1439"/>
<evidence type="ECO:0000256" key="10">
    <source>
        <dbReference type="ARBA" id="ARBA00023027"/>
    </source>
</evidence>
<dbReference type="InterPro" id="IPR017900">
    <property type="entry name" value="4Fe4S_Fe_S_CS"/>
</dbReference>
<evidence type="ECO:0000256" key="3">
    <source>
        <dbReference type="ARBA" id="ARBA00005404"/>
    </source>
</evidence>
<keyword evidence="8" id="KW-0408">Iron</keyword>
<dbReference type="SUPFAM" id="SSF54292">
    <property type="entry name" value="2Fe-2S ferredoxin-like"/>
    <property type="match status" value="1"/>
</dbReference>
<dbReference type="SUPFAM" id="SSF54862">
    <property type="entry name" value="4Fe-4S ferredoxins"/>
    <property type="match status" value="1"/>
</dbReference>
<name>K9VCS5_9CYAN</name>
<dbReference type="PROSITE" id="PS51085">
    <property type="entry name" value="2FE2S_FER_2"/>
    <property type="match status" value="1"/>
</dbReference>
<dbReference type="eggNOG" id="COG3383">
    <property type="taxonomic scope" value="Bacteria"/>
</dbReference>
<dbReference type="InterPro" id="IPR016214">
    <property type="entry name" value="NAD-red_Hydgase_HoxS_gsu"/>
</dbReference>
<dbReference type="InterPro" id="IPR001041">
    <property type="entry name" value="2Fe-2S_ferredoxin-type"/>
</dbReference>
<dbReference type="Gene3D" id="3.30.70.20">
    <property type="match status" value="1"/>
</dbReference>
<evidence type="ECO:0000256" key="4">
    <source>
        <dbReference type="ARBA" id="ARBA00022485"/>
    </source>
</evidence>
<dbReference type="NCBIfam" id="NF005745">
    <property type="entry name" value="PRK07569.1"/>
    <property type="match status" value="1"/>
</dbReference>
<evidence type="ECO:0000256" key="2">
    <source>
        <dbReference type="ARBA" id="ARBA00004370"/>
    </source>
</evidence>
<keyword evidence="10" id="KW-0520">NAD</keyword>
<keyword evidence="17" id="KW-1185">Reference proteome</keyword>
<dbReference type="Pfam" id="PF13510">
    <property type="entry name" value="Fer2_4"/>
    <property type="match status" value="1"/>
</dbReference>
<protein>
    <submittedName>
        <fullName evidence="16">NAD(P)-dependent nickel-iron dehydrogenase diaphorase component subunit HoxU</fullName>
    </submittedName>
</protein>
<keyword evidence="9" id="KW-0411">Iron-sulfur</keyword>
<evidence type="ECO:0000256" key="1">
    <source>
        <dbReference type="ARBA" id="ARBA00001966"/>
    </source>
</evidence>
<dbReference type="GO" id="GO:0051539">
    <property type="term" value="F:4 iron, 4 sulfur cluster binding"/>
    <property type="evidence" value="ECO:0007669"/>
    <property type="project" value="UniProtKB-KW"/>
</dbReference>
<evidence type="ECO:0000256" key="6">
    <source>
        <dbReference type="ARBA" id="ARBA00022723"/>
    </source>
</evidence>
<organism evidence="16 17">
    <name type="scientific">Phormidium nigroviride PCC 7112</name>
    <dbReference type="NCBI Taxonomy" id="179408"/>
    <lineage>
        <taxon>Bacteria</taxon>
        <taxon>Bacillati</taxon>
        <taxon>Cyanobacteriota</taxon>
        <taxon>Cyanophyceae</taxon>
        <taxon>Oscillatoriophycideae</taxon>
        <taxon>Oscillatoriales</taxon>
        <taxon>Oscillatoriaceae</taxon>
        <taxon>Phormidium</taxon>
    </lineage>
</organism>
<comment type="cofactor">
    <cofactor evidence="12">
        <name>[2Fe-2S] cluster</name>
        <dbReference type="ChEBI" id="CHEBI:190135"/>
    </cofactor>
</comment>
<dbReference type="Gene3D" id="3.10.20.740">
    <property type="match status" value="1"/>
</dbReference>
<dbReference type="FunFam" id="3.30.70.20:FF:000002">
    <property type="entry name" value="NADH-ubiquinone oxidoreductase 75 kDa subunit"/>
    <property type="match status" value="1"/>
</dbReference>
<dbReference type="OrthoDB" id="9803192at2"/>
<evidence type="ECO:0000256" key="8">
    <source>
        <dbReference type="ARBA" id="ARBA00023004"/>
    </source>
</evidence>
<evidence type="ECO:0000256" key="11">
    <source>
        <dbReference type="ARBA" id="ARBA00023136"/>
    </source>
</evidence>
<dbReference type="PANTHER" id="PTHR24960:SF84">
    <property type="entry name" value="HYDROGENASE SUBUNIT"/>
    <property type="match status" value="1"/>
</dbReference>
<dbReference type="InterPro" id="IPR019574">
    <property type="entry name" value="NADH_UbQ_OxRdtase_Gsu_4Fe4S-bd"/>
</dbReference>
<accession>K9VCS5</accession>
<dbReference type="InterPro" id="IPR036010">
    <property type="entry name" value="2Fe-2S_ferredoxin-like_sf"/>
</dbReference>
<keyword evidence="4" id="KW-0004">4Fe-4S</keyword>
<dbReference type="Proteomes" id="UP000010478">
    <property type="component" value="Chromosome"/>
</dbReference>
<dbReference type="PATRIC" id="fig|179408.3.peg.1742"/>
<dbReference type="EMBL" id="CP003614">
    <property type="protein sequence ID" value="AFZ05963.1"/>
    <property type="molecule type" value="Genomic_DNA"/>
</dbReference>
<feature type="domain" description="2Fe-2S ferredoxin-type" evidence="13">
    <location>
        <begin position="1"/>
        <end position="80"/>
    </location>
</feature>
<dbReference type="GO" id="GO:0016020">
    <property type="term" value="C:membrane"/>
    <property type="evidence" value="ECO:0007669"/>
    <property type="project" value="UniProtKB-SubCell"/>
</dbReference>
<evidence type="ECO:0000313" key="17">
    <source>
        <dbReference type="Proteomes" id="UP000010478"/>
    </source>
</evidence>
<evidence type="ECO:0000256" key="12">
    <source>
        <dbReference type="ARBA" id="ARBA00034078"/>
    </source>
</evidence>